<dbReference type="Pfam" id="PF00672">
    <property type="entry name" value="HAMP"/>
    <property type="match status" value="1"/>
</dbReference>
<dbReference type="PANTHER" id="PTHR42878">
    <property type="entry name" value="TWO-COMPONENT HISTIDINE KINASE"/>
    <property type="match status" value="1"/>
</dbReference>
<keyword evidence="7 14" id="KW-0812">Transmembrane</keyword>
<evidence type="ECO:0000256" key="9">
    <source>
        <dbReference type="ARBA" id="ARBA00022777"/>
    </source>
</evidence>
<dbReference type="FunFam" id="3.30.565.10:FF:000023">
    <property type="entry name" value="PAS domain-containing sensor histidine kinase"/>
    <property type="match status" value="1"/>
</dbReference>
<evidence type="ECO:0000256" key="7">
    <source>
        <dbReference type="ARBA" id="ARBA00022692"/>
    </source>
</evidence>
<keyword evidence="8" id="KW-0547">Nucleotide-binding</keyword>
<keyword evidence="13 14" id="KW-0472">Membrane</keyword>
<dbReference type="PANTHER" id="PTHR42878:SF7">
    <property type="entry name" value="SENSOR HISTIDINE KINASE GLRK"/>
    <property type="match status" value="1"/>
</dbReference>
<organism evidence="17 18">
    <name type="scientific">Methanolobus profundi</name>
    <dbReference type="NCBI Taxonomy" id="487685"/>
    <lineage>
        <taxon>Archaea</taxon>
        <taxon>Methanobacteriati</taxon>
        <taxon>Methanobacteriota</taxon>
        <taxon>Stenosarchaea group</taxon>
        <taxon>Methanomicrobia</taxon>
        <taxon>Methanosarcinales</taxon>
        <taxon>Methanosarcinaceae</taxon>
        <taxon>Methanolobus</taxon>
    </lineage>
</organism>
<dbReference type="GO" id="GO:0005886">
    <property type="term" value="C:plasma membrane"/>
    <property type="evidence" value="ECO:0007669"/>
    <property type="project" value="UniProtKB-SubCell"/>
</dbReference>
<dbReference type="InterPro" id="IPR004358">
    <property type="entry name" value="Sig_transdc_His_kin-like_C"/>
</dbReference>
<dbReference type="SUPFAM" id="SSF55785">
    <property type="entry name" value="PYP-like sensor domain (PAS domain)"/>
    <property type="match status" value="1"/>
</dbReference>
<dbReference type="InterPro" id="IPR003661">
    <property type="entry name" value="HisK_dim/P_dom"/>
</dbReference>
<evidence type="ECO:0000256" key="13">
    <source>
        <dbReference type="ARBA" id="ARBA00023136"/>
    </source>
</evidence>
<evidence type="ECO:0000259" key="15">
    <source>
        <dbReference type="PROSITE" id="PS50109"/>
    </source>
</evidence>
<dbReference type="InterPro" id="IPR003660">
    <property type="entry name" value="HAMP_dom"/>
</dbReference>
<dbReference type="SMART" id="SM00304">
    <property type="entry name" value="HAMP"/>
    <property type="match status" value="1"/>
</dbReference>
<sequence>MKNGSCHLETKLRGLVSDIDNFSIRTKMILTVVGIILILGILMGSYLNLVQTSMMSAELDEKGISITRNLAENSINPILTDNQVRLQWLIETIRDSESEVVYVFIADEQGDILVHTFQDGFPIDLYSINPAIGGSSIMLLDTEVGYVRDISYPILEGKAGEVHVGMSQEHIRSNVDKFTISLGLFVLMLMFIGSNVAYFAGSVVSRPILELKEGVEIFGEGDLDHKVMINSNNEVGQLANSFNDMADHIGYLIKEKEKVAKEVLETRNYLTKIVSGSLDGIAVIDDGGEVEFVNDSFIRIARSGKEWIIGSSIYSFFQEKEDELRSFLTSADRNATFMKELNFTDMDGRLKVVILSMGSVEYRGEIKYVAVAKDITEIKRLEQTKANIIANISHELRTPLNIMKGYVEISMEEQDSEKRYSYLNRSLKALDRQNIMIQDLLEIARGEDGVHDMDLVMTSINGIVEMACKVFNGKLSTSDIEVMKKFSEDKHVKADPEKLTYALTKLIDNALKFTEKGGLIEIGTSPVDGGTRVYVKDTGIGISENDMEHIFDRFYQVDSSSTRKFGGNGLGLTIASSIIAGHNSRLLVISEYGKGSTFYFVIPDHSDH</sequence>
<dbReference type="PROSITE" id="PS50885">
    <property type="entry name" value="HAMP"/>
    <property type="match status" value="1"/>
</dbReference>
<evidence type="ECO:0000256" key="14">
    <source>
        <dbReference type="SAM" id="Phobius"/>
    </source>
</evidence>
<dbReference type="Gene3D" id="1.10.287.130">
    <property type="match status" value="1"/>
</dbReference>
<dbReference type="CDD" id="cd06225">
    <property type="entry name" value="HAMP"/>
    <property type="match status" value="1"/>
</dbReference>
<dbReference type="RefSeq" id="WP_091932862.1">
    <property type="nucleotide sequence ID" value="NZ_FOUJ01000001.1"/>
</dbReference>
<accession>A0A1I4PC29</accession>
<keyword evidence="9 17" id="KW-0418">Kinase</keyword>
<keyword evidence="12" id="KW-0902">Two-component regulatory system</keyword>
<dbReference type="GO" id="GO:0030295">
    <property type="term" value="F:protein kinase activator activity"/>
    <property type="evidence" value="ECO:0007669"/>
    <property type="project" value="TreeGrafter"/>
</dbReference>
<evidence type="ECO:0000256" key="3">
    <source>
        <dbReference type="ARBA" id="ARBA00012438"/>
    </source>
</evidence>
<name>A0A1I4PC29_9EURY</name>
<dbReference type="InterPro" id="IPR005467">
    <property type="entry name" value="His_kinase_dom"/>
</dbReference>
<comment type="catalytic activity">
    <reaction evidence="1">
        <text>ATP + protein L-histidine = ADP + protein N-phospho-L-histidine.</text>
        <dbReference type="EC" id="2.7.13.3"/>
    </reaction>
</comment>
<dbReference type="PROSITE" id="PS50109">
    <property type="entry name" value="HIS_KIN"/>
    <property type="match status" value="1"/>
</dbReference>
<dbReference type="InterPro" id="IPR050351">
    <property type="entry name" value="BphY/WalK/GraS-like"/>
</dbReference>
<dbReference type="SUPFAM" id="SSF55874">
    <property type="entry name" value="ATPase domain of HSP90 chaperone/DNA topoisomerase II/histidine kinase"/>
    <property type="match status" value="1"/>
</dbReference>
<evidence type="ECO:0000256" key="11">
    <source>
        <dbReference type="ARBA" id="ARBA00022989"/>
    </source>
</evidence>
<evidence type="ECO:0000256" key="4">
    <source>
        <dbReference type="ARBA" id="ARBA00022475"/>
    </source>
</evidence>
<dbReference type="SMART" id="SM00387">
    <property type="entry name" value="HATPase_c"/>
    <property type="match status" value="1"/>
</dbReference>
<evidence type="ECO:0000259" key="16">
    <source>
        <dbReference type="PROSITE" id="PS50885"/>
    </source>
</evidence>
<dbReference type="InterPro" id="IPR033463">
    <property type="entry name" value="sCache_3"/>
</dbReference>
<evidence type="ECO:0000256" key="10">
    <source>
        <dbReference type="ARBA" id="ARBA00022840"/>
    </source>
</evidence>
<dbReference type="InterPro" id="IPR036890">
    <property type="entry name" value="HATPase_C_sf"/>
</dbReference>
<feature type="transmembrane region" description="Helical" evidence="14">
    <location>
        <begin position="28"/>
        <end position="49"/>
    </location>
</feature>
<dbReference type="Pfam" id="PF13426">
    <property type="entry name" value="PAS_9"/>
    <property type="match status" value="1"/>
</dbReference>
<dbReference type="InterPro" id="IPR035965">
    <property type="entry name" value="PAS-like_dom_sf"/>
</dbReference>
<dbReference type="InterPro" id="IPR000014">
    <property type="entry name" value="PAS"/>
</dbReference>
<keyword evidence="6" id="KW-0808">Transferase</keyword>
<keyword evidence="4" id="KW-1003">Cell membrane</keyword>
<proteinExistence type="predicted"/>
<dbReference type="Gene3D" id="3.30.450.20">
    <property type="entry name" value="PAS domain"/>
    <property type="match status" value="1"/>
</dbReference>
<feature type="domain" description="HAMP" evidence="16">
    <location>
        <begin position="202"/>
        <end position="254"/>
    </location>
</feature>
<dbReference type="AlphaFoldDB" id="A0A1I4PC29"/>
<dbReference type="GO" id="GO:0000155">
    <property type="term" value="F:phosphorelay sensor kinase activity"/>
    <property type="evidence" value="ECO:0007669"/>
    <property type="project" value="InterPro"/>
</dbReference>
<evidence type="ECO:0000256" key="5">
    <source>
        <dbReference type="ARBA" id="ARBA00022553"/>
    </source>
</evidence>
<dbReference type="PRINTS" id="PR00344">
    <property type="entry name" value="BCTRLSENSOR"/>
</dbReference>
<dbReference type="Pfam" id="PF17203">
    <property type="entry name" value="sCache_3_2"/>
    <property type="match status" value="1"/>
</dbReference>
<dbReference type="EMBL" id="FOUJ01000001">
    <property type="protein sequence ID" value="SFM25368.1"/>
    <property type="molecule type" value="Genomic_DNA"/>
</dbReference>
<dbReference type="InterPro" id="IPR036097">
    <property type="entry name" value="HisK_dim/P_sf"/>
</dbReference>
<dbReference type="GO" id="GO:0007234">
    <property type="term" value="P:osmosensory signaling via phosphorelay pathway"/>
    <property type="evidence" value="ECO:0007669"/>
    <property type="project" value="TreeGrafter"/>
</dbReference>
<dbReference type="STRING" id="487685.SAMN04488696_0570"/>
<dbReference type="SUPFAM" id="SSF47384">
    <property type="entry name" value="Homodimeric domain of signal transducing histidine kinase"/>
    <property type="match status" value="1"/>
</dbReference>
<dbReference type="GO" id="GO:0005524">
    <property type="term" value="F:ATP binding"/>
    <property type="evidence" value="ECO:0007669"/>
    <property type="project" value="UniProtKB-KW"/>
</dbReference>
<dbReference type="SMART" id="SM00388">
    <property type="entry name" value="HisKA"/>
    <property type="match status" value="1"/>
</dbReference>
<dbReference type="InterPro" id="IPR003594">
    <property type="entry name" value="HATPase_dom"/>
</dbReference>
<dbReference type="Pfam" id="PF02518">
    <property type="entry name" value="HATPase_c"/>
    <property type="match status" value="1"/>
</dbReference>
<evidence type="ECO:0000313" key="18">
    <source>
        <dbReference type="Proteomes" id="UP000198535"/>
    </source>
</evidence>
<dbReference type="SUPFAM" id="SSF158472">
    <property type="entry name" value="HAMP domain-like"/>
    <property type="match status" value="1"/>
</dbReference>
<gene>
    <name evidence="17" type="ORF">SAMN04488696_0570</name>
</gene>
<keyword evidence="5" id="KW-0597">Phosphoprotein</keyword>
<evidence type="ECO:0000256" key="12">
    <source>
        <dbReference type="ARBA" id="ARBA00023012"/>
    </source>
</evidence>
<keyword evidence="18" id="KW-1185">Reference proteome</keyword>
<keyword evidence="10" id="KW-0067">ATP-binding</keyword>
<feature type="transmembrane region" description="Helical" evidence="14">
    <location>
        <begin position="178"/>
        <end position="200"/>
    </location>
</feature>
<reference evidence="18" key="1">
    <citation type="submission" date="2016-10" db="EMBL/GenBank/DDBJ databases">
        <authorList>
            <person name="Varghese N."/>
            <person name="Submissions S."/>
        </authorList>
    </citation>
    <scope>NUCLEOTIDE SEQUENCE [LARGE SCALE GENOMIC DNA]</scope>
    <source>
        <strain evidence="18">Mob M</strain>
    </source>
</reference>
<dbReference type="NCBIfam" id="TIGR00229">
    <property type="entry name" value="sensory_box"/>
    <property type="match status" value="1"/>
</dbReference>
<evidence type="ECO:0000256" key="6">
    <source>
        <dbReference type="ARBA" id="ARBA00022679"/>
    </source>
</evidence>
<dbReference type="Proteomes" id="UP000198535">
    <property type="component" value="Unassembled WGS sequence"/>
</dbReference>
<dbReference type="OrthoDB" id="8127at2157"/>
<keyword evidence="11 14" id="KW-1133">Transmembrane helix</keyword>
<dbReference type="EC" id="2.7.13.3" evidence="3"/>
<feature type="domain" description="Histidine kinase" evidence="15">
    <location>
        <begin position="391"/>
        <end position="606"/>
    </location>
</feature>
<dbReference type="GO" id="GO:0000156">
    <property type="term" value="F:phosphorelay response regulator activity"/>
    <property type="evidence" value="ECO:0007669"/>
    <property type="project" value="TreeGrafter"/>
</dbReference>
<dbReference type="CDD" id="cd00130">
    <property type="entry name" value="PAS"/>
    <property type="match status" value="1"/>
</dbReference>
<protein>
    <recommendedName>
        <fullName evidence="3">histidine kinase</fullName>
        <ecNumber evidence="3">2.7.13.3</ecNumber>
    </recommendedName>
</protein>
<evidence type="ECO:0000256" key="8">
    <source>
        <dbReference type="ARBA" id="ARBA00022741"/>
    </source>
</evidence>
<dbReference type="CDD" id="cd00082">
    <property type="entry name" value="HisKA"/>
    <property type="match status" value="1"/>
</dbReference>
<evidence type="ECO:0000256" key="2">
    <source>
        <dbReference type="ARBA" id="ARBA00004651"/>
    </source>
</evidence>
<comment type="subcellular location">
    <subcellularLocation>
        <location evidence="2">Cell membrane</location>
        <topology evidence="2">Multi-pass membrane protein</topology>
    </subcellularLocation>
</comment>
<dbReference type="Pfam" id="PF00512">
    <property type="entry name" value="HisKA"/>
    <property type="match status" value="1"/>
</dbReference>
<dbReference type="Gene3D" id="3.30.565.10">
    <property type="entry name" value="Histidine kinase-like ATPase, C-terminal domain"/>
    <property type="match status" value="1"/>
</dbReference>
<dbReference type="Gene3D" id="1.10.8.500">
    <property type="entry name" value="HAMP domain in histidine kinase"/>
    <property type="match status" value="1"/>
</dbReference>
<evidence type="ECO:0000256" key="1">
    <source>
        <dbReference type="ARBA" id="ARBA00000085"/>
    </source>
</evidence>
<evidence type="ECO:0000313" key="17">
    <source>
        <dbReference type="EMBL" id="SFM25368.1"/>
    </source>
</evidence>